<dbReference type="RefSeq" id="WP_216875354.1">
    <property type="nucleotide sequence ID" value="NZ_JAERQM010000003.1"/>
</dbReference>
<dbReference type="Proteomes" id="UP000689967">
    <property type="component" value="Unassembled WGS sequence"/>
</dbReference>
<evidence type="ECO:0000256" key="1">
    <source>
        <dbReference type="ARBA" id="ARBA00023125"/>
    </source>
</evidence>
<sequence length="266" mass="28735">MPRLKAEDAERREAAGHGPDFLEALARGLAVLQAFGPERRQMTLAETARVVDLPRATVRRALHTLVTLGHVESDGRLFRLTPRVLRLASGYLGANGLSAILQPRCERLSAEVGAPCSAAVLDGGDIVFIAYGQPARLLNLTTMVGLRLPAFCTALGRVLLAGLPEAEMDAVLAQHPPFAVTPQTELDPLRIRKRIAKARSDGFALVDQEAEQGFRSLAVPLRRHDGRVVAALNIGMHSERGTATVLRDSYLPLLRAQATDLAPQLL</sequence>
<dbReference type="Pfam" id="PF09339">
    <property type="entry name" value="HTH_IclR"/>
    <property type="match status" value="1"/>
</dbReference>
<gene>
    <name evidence="4" type="ORF">JJQ90_11055</name>
</gene>
<keyword evidence="5" id="KW-1185">Reference proteome</keyword>
<dbReference type="PANTHER" id="PTHR30136:SF34">
    <property type="entry name" value="TRANSCRIPTIONAL REGULATOR"/>
    <property type="match status" value="1"/>
</dbReference>
<evidence type="ECO:0000313" key="5">
    <source>
        <dbReference type="Proteomes" id="UP000689967"/>
    </source>
</evidence>
<dbReference type="EMBL" id="JAERQM010000003">
    <property type="protein sequence ID" value="MBU8544248.1"/>
    <property type="molecule type" value="Genomic_DNA"/>
</dbReference>
<feature type="domain" description="IclR-ED" evidence="3">
    <location>
        <begin position="83"/>
        <end position="266"/>
    </location>
</feature>
<evidence type="ECO:0000259" key="2">
    <source>
        <dbReference type="PROSITE" id="PS51077"/>
    </source>
</evidence>
<keyword evidence="1" id="KW-0238">DNA-binding</keyword>
<dbReference type="PANTHER" id="PTHR30136">
    <property type="entry name" value="HELIX-TURN-HELIX TRANSCRIPTIONAL REGULATOR, ICLR FAMILY"/>
    <property type="match status" value="1"/>
</dbReference>
<name>A0ABS6H6D6_9PROT</name>
<dbReference type="PROSITE" id="PS51078">
    <property type="entry name" value="ICLR_ED"/>
    <property type="match status" value="1"/>
</dbReference>
<dbReference type="InterPro" id="IPR005471">
    <property type="entry name" value="Tscrpt_reg_IclR_N"/>
</dbReference>
<dbReference type="InterPro" id="IPR050707">
    <property type="entry name" value="HTH_MetabolicPath_Reg"/>
</dbReference>
<comment type="caution">
    <text evidence="4">The sequence shown here is derived from an EMBL/GenBank/DDBJ whole genome shotgun (WGS) entry which is preliminary data.</text>
</comment>
<feature type="domain" description="HTH iclR-type" evidence="2">
    <location>
        <begin position="22"/>
        <end position="82"/>
    </location>
</feature>
<proteinExistence type="predicted"/>
<protein>
    <submittedName>
        <fullName evidence="4">Helix-turn-helix domain-containing protein</fullName>
    </submittedName>
</protein>
<dbReference type="PROSITE" id="PS51077">
    <property type="entry name" value="HTH_ICLR"/>
    <property type="match status" value="1"/>
</dbReference>
<accession>A0ABS6H6D6</accession>
<dbReference type="NCBIfam" id="TIGR02431">
    <property type="entry name" value="pcaR_pcaU"/>
    <property type="match status" value="1"/>
</dbReference>
<evidence type="ECO:0000259" key="3">
    <source>
        <dbReference type="PROSITE" id="PS51078"/>
    </source>
</evidence>
<dbReference type="SMART" id="SM00346">
    <property type="entry name" value="HTH_ICLR"/>
    <property type="match status" value="1"/>
</dbReference>
<dbReference type="Pfam" id="PF01614">
    <property type="entry name" value="IclR_C"/>
    <property type="match status" value="1"/>
</dbReference>
<organism evidence="4 5">
    <name type="scientific">Falsiroseomonas oleicola</name>
    <dbReference type="NCBI Taxonomy" id="2801474"/>
    <lineage>
        <taxon>Bacteria</taxon>
        <taxon>Pseudomonadati</taxon>
        <taxon>Pseudomonadota</taxon>
        <taxon>Alphaproteobacteria</taxon>
        <taxon>Acetobacterales</taxon>
        <taxon>Roseomonadaceae</taxon>
        <taxon>Falsiroseomonas</taxon>
    </lineage>
</organism>
<dbReference type="InterPro" id="IPR014757">
    <property type="entry name" value="Tscrpt_reg_IclR_C"/>
</dbReference>
<reference evidence="4 5" key="1">
    <citation type="submission" date="2021-01" db="EMBL/GenBank/DDBJ databases">
        <title>Roseomonas sp. nov, a bacterium isolated from an oil production mixture in Yumen Oilfield.</title>
        <authorList>
            <person name="Wu D."/>
        </authorList>
    </citation>
    <scope>NUCLEOTIDE SEQUENCE [LARGE SCALE GENOMIC DNA]</scope>
    <source>
        <strain evidence="4 5">ROY-5-3</strain>
    </source>
</reference>
<evidence type="ECO:0000313" key="4">
    <source>
        <dbReference type="EMBL" id="MBU8544248.1"/>
    </source>
</evidence>
<dbReference type="InterPro" id="IPR012794">
    <property type="entry name" value="PcaR_PcaU"/>
</dbReference>